<dbReference type="Gene3D" id="3.20.20.70">
    <property type="entry name" value="Aldolase class I"/>
    <property type="match status" value="1"/>
</dbReference>
<keyword evidence="4 6" id="KW-0560">Oxidoreductase</keyword>
<name>A0ABY6HPW1_9ARCH</name>
<dbReference type="EMBL" id="CP104013">
    <property type="protein sequence ID" value="UYP45550.1"/>
    <property type="molecule type" value="Genomic_DNA"/>
</dbReference>
<dbReference type="Proteomes" id="UP001208689">
    <property type="component" value="Chromosome"/>
</dbReference>
<evidence type="ECO:0000313" key="6">
    <source>
        <dbReference type="EMBL" id="UYP45550.1"/>
    </source>
</evidence>
<dbReference type="PANTHER" id="PTHR10578:SF107">
    <property type="entry name" value="2-HYDROXYACID OXIDASE 1"/>
    <property type="match status" value="1"/>
</dbReference>
<dbReference type="EC" id="1.1.-.-" evidence="6"/>
<dbReference type="GO" id="GO:0016491">
    <property type="term" value="F:oxidoreductase activity"/>
    <property type="evidence" value="ECO:0007669"/>
    <property type="project" value="UniProtKB-KW"/>
</dbReference>
<dbReference type="SUPFAM" id="SSF51395">
    <property type="entry name" value="FMN-linked oxidoreductases"/>
    <property type="match status" value="1"/>
</dbReference>
<evidence type="ECO:0000313" key="7">
    <source>
        <dbReference type="Proteomes" id="UP001208689"/>
    </source>
</evidence>
<keyword evidence="7" id="KW-1185">Reference proteome</keyword>
<dbReference type="PROSITE" id="PS51349">
    <property type="entry name" value="FMN_HYDROXY_ACID_DH_2"/>
    <property type="match status" value="1"/>
</dbReference>
<keyword evidence="2" id="KW-0285">Flavoprotein</keyword>
<evidence type="ECO:0000256" key="2">
    <source>
        <dbReference type="ARBA" id="ARBA00022630"/>
    </source>
</evidence>
<sequence length="124" mass="12880">MTVEDALMAVKTGASAIMVSNHGGRVLDCTPGTASVLAEIVKAVDGKIKILVDGGVRTGFDVLKMLALGAEAVLIGRDVVRAAIGGGSRGVQLQMEYLQKDLAKAMLMTGVRSLQDITPALLMK</sequence>
<dbReference type="Pfam" id="PF01070">
    <property type="entry name" value="FMN_dh"/>
    <property type="match status" value="1"/>
</dbReference>
<protein>
    <submittedName>
        <fullName evidence="6">L-lactate dehydrogenase</fullName>
        <ecNumber evidence="6">1.1.-.-</ecNumber>
    </submittedName>
</protein>
<accession>A0ABY6HPW1</accession>
<comment type="cofactor">
    <cofactor evidence="1">
        <name>FMN</name>
        <dbReference type="ChEBI" id="CHEBI:58210"/>
    </cofactor>
</comment>
<dbReference type="InterPro" id="IPR000262">
    <property type="entry name" value="FMN-dep_DH"/>
</dbReference>
<evidence type="ECO:0000256" key="4">
    <source>
        <dbReference type="ARBA" id="ARBA00023002"/>
    </source>
</evidence>
<feature type="domain" description="FMN hydroxy acid dehydrogenase" evidence="5">
    <location>
        <begin position="1"/>
        <end position="124"/>
    </location>
</feature>
<dbReference type="InterPro" id="IPR013785">
    <property type="entry name" value="Aldolase_TIM"/>
</dbReference>
<evidence type="ECO:0000256" key="1">
    <source>
        <dbReference type="ARBA" id="ARBA00001917"/>
    </source>
</evidence>
<evidence type="ECO:0000256" key="3">
    <source>
        <dbReference type="ARBA" id="ARBA00022643"/>
    </source>
</evidence>
<reference evidence="6" key="1">
    <citation type="submission" date="2022-09" db="EMBL/GenBank/DDBJ databases">
        <title>Actin cytoskeleton and complex cell architecture in an #Asgard archaeon.</title>
        <authorList>
            <person name="Ponce Toledo R.I."/>
            <person name="Schleper C."/>
            <person name="Rodrigues Oliveira T."/>
            <person name="Wollweber F."/>
            <person name="Xu J."/>
            <person name="Rittmann S."/>
            <person name="Klingl A."/>
            <person name="Pilhofer M."/>
        </authorList>
    </citation>
    <scope>NUCLEOTIDE SEQUENCE</scope>
    <source>
        <strain evidence="6">B-35</strain>
    </source>
</reference>
<proteinExistence type="predicted"/>
<dbReference type="InterPro" id="IPR037396">
    <property type="entry name" value="FMN_HAD"/>
</dbReference>
<organism evidence="6 7">
    <name type="scientific">Candidatus Lokiarchaeum ossiferum</name>
    <dbReference type="NCBI Taxonomy" id="2951803"/>
    <lineage>
        <taxon>Archaea</taxon>
        <taxon>Promethearchaeati</taxon>
        <taxon>Promethearchaeota</taxon>
        <taxon>Promethearchaeia</taxon>
        <taxon>Promethearchaeales</taxon>
        <taxon>Promethearchaeaceae</taxon>
        <taxon>Candidatus Lokiarchaeum</taxon>
    </lineage>
</organism>
<dbReference type="PANTHER" id="PTHR10578">
    <property type="entry name" value="S -2-HYDROXY-ACID OXIDASE-RELATED"/>
    <property type="match status" value="1"/>
</dbReference>
<evidence type="ECO:0000259" key="5">
    <source>
        <dbReference type="PROSITE" id="PS51349"/>
    </source>
</evidence>
<keyword evidence="3" id="KW-0288">FMN</keyword>
<gene>
    <name evidence="6" type="ORF">NEF87_001835</name>
</gene>